<dbReference type="HOGENOM" id="CLU_034646_1_2_9"/>
<dbReference type="Proteomes" id="UP000006437">
    <property type="component" value="Unassembled WGS sequence"/>
</dbReference>
<feature type="coiled-coil region" evidence="2">
    <location>
        <begin position="198"/>
        <end position="229"/>
    </location>
</feature>
<dbReference type="BioCyc" id="EBAC796937-HMP:GMGH-1726-MONOMER"/>
<dbReference type="Pfam" id="PF00639">
    <property type="entry name" value="Rotamase"/>
    <property type="match status" value="1"/>
</dbReference>
<dbReference type="InterPro" id="IPR000297">
    <property type="entry name" value="PPIase_PpiC"/>
</dbReference>
<evidence type="ECO:0000313" key="4">
    <source>
        <dbReference type="EMBL" id="EHL15594.1"/>
    </source>
</evidence>
<reference evidence="4 5" key="1">
    <citation type="submission" date="2011-08" db="EMBL/GenBank/DDBJ databases">
        <title>The Genome Sequence of Eubacteriaceae bacterium ACC19a.</title>
        <authorList>
            <consortium name="The Broad Institute Genome Sequencing Platform"/>
            <person name="Earl A."/>
            <person name="Ward D."/>
            <person name="Feldgarden M."/>
            <person name="Gevers D."/>
            <person name="Sizova M."/>
            <person name="Hazen A."/>
            <person name="Epstein S."/>
            <person name="Young S.K."/>
            <person name="Zeng Q."/>
            <person name="Gargeya S."/>
            <person name="Fitzgerald M."/>
            <person name="Haas B."/>
            <person name="Abouelleil A."/>
            <person name="Alvarado L."/>
            <person name="Arachchi H.M."/>
            <person name="Berlin A."/>
            <person name="Brown A."/>
            <person name="Chapman S.B."/>
            <person name="Chen Z."/>
            <person name="Dunbar C."/>
            <person name="Freedman E."/>
            <person name="Gearin G."/>
            <person name="Gellesch M."/>
            <person name="Goldberg J."/>
            <person name="Griggs A."/>
            <person name="Gujja S."/>
            <person name="Heiman D."/>
            <person name="Howarth C."/>
            <person name="Larson L."/>
            <person name="Lui A."/>
            <person name="MacDonald P.J.P."/>
            <person name="Montmayeur A."/>
            <person name="Murphy C."/>
            <person name="Neiman D."/>
            <person name="Pearson M."/>
            <person name="Priest M."/>
            <person name="Roberts A."/>
            <person name="Saif S."/>
            <person name="Shea T."/>
            <person name="Shenoy N."/>
            <person name="Sisk P."/>
            <person name="Stolte C."/>
            <person name="Sykes S."/>
            <person name="Wortman J."/>
            <person name="Nusbaum C."/>
            <person name="Birren B."/>
        </authorList>
    </citation>
    <scope>NUCLEOTIDE SEQUENCE [LARGE SCALE GENOMIC DNA]</scope>
    <source>
        <strain evidence="4 5">ACC19a</strain>
    </source>
</reference>
<evidence type="ECO:0000313" key="5">
    <source>
        <dbReference type="Proteomes" id="UP000006437"/>
    </source>
</evidence>
<sequence length="246" mass="28409">MNENAVLAKIGDLDITQRDVDYMKKSMDKRLLSQFSGAQGEFYLLQELVNQKLMVLDAKDTGEVEKDEFKFEFESMKDNFISQYMIKKLLESVEVTDEEIRKFYDENQDSFGKMETVEASHILVGDLKKAEELYEKIINGADFAEIAKENSTCPSSRQGGDLGFFGKGQMVKEFEDVAFSLNIGDVSKPVKTQFGYHIIKLTDKNTEEKKEFEEVKDELRHTLLAKKQQEAYVNKINQLRDKYDVK</sequence>
<dbReference type="Gene3D" id="3.10.50.40">
    <property type="match status" value="1"/>
</dbReference>
<gene>
    <name evidence="4" type="ORF">HMPREF9629_01718</name>
</gene>
<dbReference type="SUPFAM" id="SSF54534">
    <property type="entry name" value="FKBP-like"/>
    <property type="match status" value="1"/>
</dbReference>
<keyword evidence="2" id="KW-0175">Coiled coil</keyword>
<organism evidence="4 5">
    <name type="scientific">Peptoanaerobacter stomatis</name>
    <dbReference type="NCBI Taxonomy" id="796937"/>
    <lineage>
        <taxon>Bacteria</taxon>
        <taxon>Bacillati</taxon>
        <taxon>Bacillota</taxon>
        <taxon>Clostridia</taxon>
        <taxon>Peptostreptococcales</taxon>
        <taxon>Filifactoraceae</taxon>
        <taxon>Peptoanaerobacter</taxon>
    </lineage>
</organism>
<dbReference type="EMBL" id="AFZE01000010">
    <property type="protein sequence ID" value="EHL15594.1"/>
    <property type="molecule type" value="Genomic_DNA"/>
</dbReference>
<keyword evidence="1" id="KW-0413">Isomerase</keyword>
<dbReference type="InterPro" id="IPR027304">
    <property type="entry name" value="Trigger_fact/SurA_dom_sf"/>
</dbReference>
<accession>G9X012</accession>
<name>G9X012_9FIRM</name>
<dbReference type="SUPFAM" id="SSF109998">
    <property type="entry name" value="Triger factor/SurA peptide-binding domain-like"/>
    <property type="match status" value="1"/>
</dbReference>
<comment type="caution">
    <text evidence="4">The sequence shown here is derived from an EMBL/GenBank/DDBJ whole genome shotgun (WGS) entry which is preliminary data.</text>
</comment>
<keyword evidence="1" id="KW-0697">Rotamase</keyword>
<dbReference type="PANTHER" id="PTHR47245">
    <property type="entry name" value="PEPTIDYLPROLYL ISOMERASE"/>
    <property type="match status" value="1"/>
</dbReference>
<feature type="domain" description="PpiC" evidence="3">
    <location>
        <begin position="114"/>
        <end position="203"/>
    </location>
</feature>
<dbReference type="AlphaFoldDB" id="G9X012"/>
<dbReference type="GO" id="GO:0003755">
    <property type="term" value="F:peptidyl-prolyl cis-trans isomerase activity"/>
    <property type="evidence" value="ECO:0007669"/>
    <property type="project" value="UniProtKB-KW"/>
</dbReference>
<dbReference type="PROSITE" id="PS50198">
    <property type="entry name" value="PPIC_PPIASE_2"/>
    <property type="match status" value="1"/>
</dbReference>
<proteinExistence type="predicted"/>
<evidence type="ECO:0000259" key="3">
    <source>
        <dbReference type="PROSITE" id="PS50198"/>
    </source>
</evidence>
<dbReference type="InterPro" id="IPR050245">
    <property type="entry name" value="PrsA_foldase"/>
</dbReference>
<dbReference type="InterPro" id="IPR046357">
    <property type="entry name" value="PPIase_dom_sf"/>
</dbReference>
<dbReference type="RefSeq" id="WP_009525947.1">
    <property type="nucleotide sequence ID" value="NZ_JH414559.1"/>
</dbReference>
<evidence type="ECO:0000256" key="1">
    <source>
        <dbReference type="PROSITE-ProRule" id="PRU00278"/>
    </source>
</evidence>
<dbReference type="PANTHER" id="PTHR47245:SF2">
    <property type="entry name" value="PEPTIDYL-PROLYL CIS-TRANS ISOMERASE HP_0175-RELATED"/>
    <property type="match status" value="1"/>
</dbReference>
<dbReference type="PATRIC" id="fig|796937.3.peg.913"/>
<evidence type="ECO:0000256" key="2">
    <source>
        <dbReference type="SAM" id="Coils"/>
    </source>
</evidence>
<protein>
    <recommendedName>
        <fullName evidence="3">PpiC domain-containing protein</fullName>
    </recommendedName>
</protein>